<protein>
    <submittedName>
        <fullName evidence="7">Transcription factor bHLH55</fullName>
    </submittedName>
</protein>
<name>A0A9E9BYY7_NOTNI</name>
<keyword evidence="3" id="KW-0804">Transcription</keyword>
<dbReference type="PANTHER" id="PTHR13935">
    <property type="entry name" value="ACHAETE-SCUTE TRANSCRIPTION FACTOR-RELATED"/>
    <property type="match status" value="1"/>
</dbReference>
<dbReference type="Gene3D" id="4.10.280.10">
    <property type="entry name" value="Helix-loop-helix DNA-binding domain"/>
    <property type="match status" value="1"/>
</dbReference>
<keyword evidence="2" id="KW-0805">Transcription regulation</keyword>
<dbReference type="PANTHER" id="PTHR13935:SF63">
    <property type="entry name" value="BHLH DOMAIN-CONTAINING PROTEIN"/>
    <property type="match status" value="1"/>
</dbReference>
<evidence type="ECO:0000313" key="7">
    <source>
        <dbReference type="EMBL" id="WAK86101.1"/>
    </source>
</evidence>
<accession>A0A9E9BYY7</accession>
<dbReference type="GO" id="GO:0000977">
    <property type="term" value="F:RNA polymerase II transcription regulatory region sequence-specific DNA binding"/>
    <property type="evidence" value="ECO:0007669"/>
    <property type="project" value="TreeGrafter"/>
</dbReference>
<dbReference type="InterPro" id="IPR011598">
    <property type="entry name" value="bHLH_dom"/>
</dbReference>
<dbReference type="GO" id="GO:0000981">
    <property type="term" value="F:DNA-binding transcription factor activity, RNA polymerase II-specific"/>
    <property type="evidence" value="ECO:0007669"/>
    <property type="project" value="TreeGrafter"/>
</dbReference>
<dbReference type="Pfam" id="PF00010">
    <property type="entry name" value="HLH"/>
    <property type="match status" value="1"/>
</dbReference>
<evidence type="ECO:0000256" key="2">
    <source>
        <dbReference type="ARBA" id="ARBA00023015"/>
    </source>
</evidence>
<dbReference type="InterPro" id="IPR015660">
    <property type="entry name" value="MASH1/Ascl1a-like"/>
</dbReference>
<evidence type="ECO:0000256" key="3">
    <source>
        <dbReference type="ARBA" id="ARBA00023163"/>
    </source>
</evidence>
<dbReference type="EMBL" id="OP311573">
    <property type="protein sequence ID" value="WAK86101.1"/>
    <property type="molecule type" value="mRNA"/>
</dbReference>
<dbReference type="GO" id="GO:0090575">
    <property type="term" value="C:RNA polymerase II transcription regulator complex"/>
    <property type="evidence" value="ECO:0007669"/>
    <property type="project" value="TreeGrafter"/>
</dbReference>
<proteinExistence type="evidence at transcript level"/>
<keyword evidence="4" id="KW-0539">Nucleus</keyword>
<feature type="region of interest" description="Disordered" evidence="5">
    <location>
        <begin position="1"/>
        <end position="20"/>
    </location>
</feature>
<feature type="domain" description="BHLH" evidence="6">
    <location>
        <begin position="15"/>
        <end position="67"/>
    </location>
</feature>
<dbReference type="PROSITE" id="PS50888">
    <property type="entry name" value="BHLH"/>
    <property type="match status" value="1"/>
</dbReference>
<evidence type="ECO:0000256" key="5">
    <source>
        <dbReference type="SAM" id="MobiDB-lite"/>
    </source>
</evidence>
<comment type="subcellular location">
    <subcellularLocation>
        <location evidence="1">Nucleus</location>
    </subcellularLocation>
</comment>
<dbReference type="GO" id="GO:0046983">
    <property type="term" value="F:protein dimerization activity"/>
    <property type="evidence" value="ECO:0007669"/>
    <property type="project" value="InterPro"/>
</dbReference>
<dbReference type="AlphaFoldDB" id="A0A9E9BYY7"/>
<reference evidence="7" key="1">
    <citation type="submission" date="2022-08" db="EMBL/GenBank/DDBJ databases">
        <title>Phylogenomics of transcriptionally active AP2/ERF and bHLH transcription factors and their promoter regions regulating camptothecin biosynthesis in Nothapodytes nimmoniana.</title>
        <authorList>
            <person name="Godbole R.C."/>
            <person name="Pable A.A."/>
            <person name="Singh S."/>
            <person name="Barvkar V.T."/>
        </authorList>
    </citation>
    <scope>NUCLEOTIDE SEQUENCE</scope>
</reference>
<sequence length="230" mass="26368">MESGEPSIRRKKSHPNKTERKFIEKNRRNNMKALFTNLSSLLPNQNSQGPLSLPAQIHVAVNYIKSLQMKVEKCSSHKEKLLSRKRLNSSSCGTSCDCFFQIEIHKVGGPALNQLLITGLDDPTIFYRMICLLHERGAEVVYANFSLKGNSVVQFVHHKIEELKLTTLSAATVWKKLKELTDDYLSSTREEESELQAWDLEIVPDTWDFEIVSDTWDIKISEPKQLKYSN</sequence>
<evidence type="ECO:0000256" key="4">
    <source>
        <dbReference type="ARBA" id="ARBA00023242"/>
    </source>
</evidence>
<dbReference type="SUPFAM" id="SSF47459">
    <property type="entry name" value="HLH, helix-loop-helix DNA-binding domain"/>
    <property type="match status" value="1"/>
</dbReference>
<organism evidence="7">
    <name type="scientific">Nothapodytes nimmoniana</name>
    <name type="common">Nothapodytes foetida</name>
    <dbReference type="NCBI Taxonomy" id="159386"/>
    <lineage>
        <taxon>Eukaryota</taxon>
        <taxon>Viridiplantae</taxon>
        <taxon>Streptophyta</taxon>
        <taxon>Embryophyta</taxon>
        <taxon>Tracheophyta</taxon>
        <taxon>Spermatophyta</taxon>
        <taxon>Magnoliopsida</taxon>
        <taxon>eudicotyledons</taxon>
        <taxon>Gunneridae</taxon>
        <taxon>Pentapetalae</taxon>
        <taxon>asterids</taxon>
        <taxon>lamiids</taxon>
        <taxon>Icacinales</taxon>
        <taxon>Icacinaceae</taxon>
        <taxon>Nothapodytes</taxon>
    </lineage>
</organism>
<dbReference type="InterPro" id="IPR036638">
    <property type="entry name" value="HLH_DNA-bd_sf"/>
</dbReference>
<evidence type="ECO:0000259" key="6">
    <source>
        <dbReference type="PROSITE" id="PS50888"/>
    </source>
</evidence>
<evidence type="ECO:0000256" key="1">
    <source>
        <dbReference type="ARBA" id="ARBA00004123"/>
    </source>
</evidence>